<accession>H2ZF40</accession>
<dbReference type="InParanoid" id="H2ZF40"/>
<dbReference type="eggNOG" id="KOG2662">
    <property type="taxonomic scope" value="Eukaryota"/>
</dbReference>
<evidence type="ECO:0000313" key="4">
    <source>
        <dbReference type="Proteomes" id="UP000007875"/>
    </source>
</evidence>
<evidence type="ECO:0000256" key="1">
    <source>
        <dbReference type="SAM" id="Phobius"/>
    </source>
</evidence>
<dbReference type="Proteomes" id="UP000007875">
    <property type="component" value="Unassembled WGS sequence"/>
</dbReference>
<dbReference type="GeneTree" id="ENSGT01050000247484"/>
<name>H2ZF40_CIOSA</name>
<dbReference type="Ensembl" id="ENSCSAVT00000016387.1">
    <property type="protein sequence ID" value="ENSCSAVP00000016206.1"/>
    <property type="gene ID" value="ENSCSAVG00000009529.1"/>
</dbReference>
<evidence type="ECO:0000256" key="2">
    <source>
        <dbReference type="SAM" id="SignalP"/>
    </source>
</evidence>
<dbReference type="STRING" id="51511.ENSCSAVP00000016206"/>
<feature type="transmembrane region" description="Helical" evidence="1">
    <location>
        <begin position="27"/>
        <end position="46"/>
    </location>
</feature>
<keyword evidence="2" id="KW-0732">Signal</keyword>
<reference evidence="3" key="3">
    <citation type="submission" date="2025-09" db="UniProtKB">
        <authorList>
            <consortium name="Ensembl"/>
        </authorList>
    </citation>
    <scope>IDENTIFICATION</scope>
</reference>
<dbReference type="AlphaFoldDB" id="H2ZF40"/>
<sequence>MGMFSCTLFGMFGMAFGMNLDSSFEENPLAFWVVSGVMFAGAGLSWRLMLRRLRDAPLHGTSSANKLKESEFSSSCSTANKGGANIMKHDKPQLKDNATQFYLKTTLHNNDISKPRMKPLGSSGIFSQYEERNKRNIRFLHTLPFAL</sequence>
<organism evidence="3 4">
    <name type="scientific">Ciona savignyi</name>
    <name type="common">Pacific transparent sea squirt</name>
    <dbReference type="NCBI Taxonomy" id="51511"/>
    <lineage>
        <taxon>Eukaryota</taxon>
        <taxon>Metazoa</taxon>
        <taxon>Chordata</taxon>
        <taxon>Tunicata</taxon>
        <taxon>Ascidiacea</taxon>
        <taxon>Phlebobranchia</taxon>
        <taxon>Cionidae</taxon>
        <taxon>Ciona</taxon>
    </lineage>
</organism>
<keyword evidence="1" id="KW-1133">Transmembrane helix</keyword>
<feature type="chain" id="PRO_5003578477" evidence="2">
    <location>
        <begin position="18"/>
        <end position="147"/>
    </location>
</feature>
<dbReference type="HOGENOM" id="CLU_1767411_0_0_1"/>
<reference evidence="4" key="1">
    <citation type="submission" date="2003-08" db="EMBL/GenBank/DDBJ databases">
        <authorList>
            <person name="Birren B."/>
            <person name="Nusbaum C."/>
            <person name="Abebe A."/>
            <person name="Abouelleil A."/>
            <person name="Adekoya E."/>
            <person name="Ait-zahra M."/>
            <person name="Allen N."/>
            <person name="Allen T."/>
            <person name="An P."/>
            <person name="Anderson M."/>
            <person name="Anderson S."/>
            <person name="Arachchi H."/>
            <person name="Armbruster J."/>
            <person name="Bachantsang P."/>
            <person name="Baldwin J."/>
            <person name="Barry A."/>
            <person name="Bayul T."/>
            <person name="Blitshsteyn B."/>
            <person name="Bloom T."/>
            <person name="Blye J."/>
            <person name="Boguslavskiy L."/>
            <person name="Borowsky M."/>
            <person name="Boukhgalter B."/>
            <person name="Brunache A."/>
            <person name="Butler J."/>
            <person name="Calixte N."/>
            <person name="Calvo S."/>
            <person name="Camarata J."/>
            <person name="Campo K."/>
            <person name="Chang J."/>
            <person name="Cheshatsang Y."/>
            <person name="Citroen M."/>
            <person name="Collymore A."/>
            <person name="Considine T."/>
            <person name="Cook A."/>
            <person name="Cooke P."/>
            <person name="Corum B."/>
            <person name="Cuomo C."/>
            <person name="David R."/>
            <person name="Dawoe T."/>
            <person name="Degray S."/>
            <person name="Dodge S."/>
            <person name="Dooley K."/>
            <person name="Dorje P."/>
            <person name="Dorjee K."/>
            <person name="Dorris L."/>
            <person name="Duffey N."/>
            <person name="Dupes A."/>
            <person name="Elkins T."/>
            <person name="Engels R."/>
            <person name="Erickson J."/>
            <person name="Farina A."/>
            <person name="Faro S."/>
            <person name="Ferreira P."/>
            <person name="Fischer H."/>
            <person name="Fitzgerald M."/>
            <person name="Foley K."/>
            <person name="Gage D."/>
            <person name="Galagan J."/>
            <person name="Gearin G."/>
            <person name="Gnerre S."/>
            <person name="Gnirke A."/>
            <person name="Goyette A."/>
            <person name="Graham J."/>
            <person name="Grandbois E."/>
            <person name="Gyaltsen K."/>
            <person name="Hafez N."/>
            <person name="Hagopian D."/>
            <person name="Hagos B."/>
            <person name="Hall J."/>
            <person name="Hatcher B."/>
            <person name="Heller A."/>
            <person name="Higgins H."/>
            <person name="Honan T."/>
            <person name="Horn A."/>
            <person name="Houde N."/>
            <person name="Hughes L."/>
            <person name="Hulme W."/>
            <person name="Husby E."/>
            <person name="Iliev I."/>
            <person name="Jaffe D."/>
            <person name="Jones C."/>
            <person name="Kamal M."/>
            <person name="Kamat A."/>
            <person name="Kamvysselis M."/>
            <person name="Karlsson E."/>
            <person name="Kells C."/>
            <person name="Kieu A."/>
            <person name="Kisner P."/>
            <person name="Kodira C."/>
            <person name="Kulbokas E."/>
            <person name="Labutti K."/>
            <person name="Lama D."/>
            <person name="Landers T."/>
            <person name="Leger J."/>
            <person name="Levine S."/>
            <person name="Lewis D."/>
            <person name="Lewis T."/>
            <person name="Lindblad-toh K."/>
            <person name="Liu X."/>
            <person name="Lokyitsang T."/>
            <person name="Lokyitsang Y."/>
            <person name="Lucien O."/>
            <person name="Lui A."/>
            <person name="Ma L.J."/>
            <person name="Mabbitt R."/>
            <person name="Macdonald J."/>
            <person name="Maclean C."/>
            <person name="Major J."/>
            <person name="Manning J."/>
            <person name="Marabella R."/>
            <person name="Maru K."/>
            <person name="Matthews C."/>
            <person name="Mauceli E."/>
            <person name="Mccarthy M."/>
            <person name="Mcdonough S."/>
            <person name="Mcghee T."/>
            <person name="Meldrim J."/>
            <person name="Meneus L."/>
            <person name="Mesirov J."/>
            <person name="Mihalev A."/>
            <person name="Mihova T."/>
            <person name="Mikkelsen T."/>
            <person name="Mlenga V."/>
            <person name="Moru K."/>
            <person name="Mozes J."/>
            <person name="Mulrain L."/>
            <person name="Munson G."/>
            <person name="Naylor J."/>
            <person name="Newes C."/>
            <person name="Nguyen C."/>
            <person name="Nguyen N."/>
            <person name="Nguyen T."/>
            <person name="Nicol R."/>
            <person name="Nielsen C."/>
            <person name="Nizzari M."/>
            <person name="Norbu C."/>
            <person name="Norbu N."/>
            <person name="O'donnell P."/>
            <person name="Okoawo O."/>
            <person name="O'leary S."/>
            <person name="Omotosho B."/>
            <person name="O'neill K."/>
            <person name="Osman S."/>
            <person name="Parker S."/>
            <person name="Perrin D."/>
            <person name="Phunkhang P."/>
            <person name="Piqani B."/>
            <person name="Purcell S."/>
            <person name="Rachupka T."/>
            <person name="Ramasamy U."/>
            <person name="Rameau R."/>
            <person name="Ray V."/>
            <person name="Raymond C."/>
            <person name="Retta R."/>
            <person name="Richardson S."/>
            <person name="Rise C."/>
            <person name="Rodriguez J."/>
            <person name="Rogers J."/>
            <person name="Rogov P."/>
            <person name="Rutman M."/>
            <person name="Schupbach R."/>
            <person name="Seaman C."/>
            <person name="Settipalli S."/>
            <person name="Sharpe T."/>
            <person name="Sheridan J."/>
            <person name="Sherpa N."/>
            <person name="Shi J."/>
            <person name="Smirnov S."/>
            <person name="Smith C."/>
            <person name="Sougnez C."/>
            <person name="Spencer B."/>
            <person name="Stalker J."/>
            <person name="Stange-thomann N."/>
            <person name="Stavropoulos S."/>
            <person name="Stetson K."/>
            <person name="Stone C."/>
            <person name="Stone S."/>
            <person name="Stubbs M."/>
            <person name="Talamas J."/>
            <person name="Tchuinga P."/>
            <person name="Tenzing P."/>
            <person name="Tesfaye S."/>
            <person name="Theodore J."/>
            <person name="Thoulutsang Y."/>
            <person name="Topham K."/>
            <person name="Towey S."/>
            <person name="Tsamla T."/>
            <person name="Tsomo N."/>
            <person name="Vallee D."/>
            <person name="Vassiliev H."/>
            <person name="Venkataraman V."/>
            <person name="Vinson J."/>
            <person name="Vo A."/>
            <person name="Wade C."/>
            <person name="Wang S."/>
            <person name="Wangchuk T."/>
            <person name="Wangdi T."/>
            <person name="Whittaker C."/>
            <person name="Wilkinson J."/>
            <person name="Wu Y."/>
            <person name="Wyman D."/>
            <person name="Yadav S."/>
            <person name="Yang S."/>
            <person name="Yang X."/>
            <person name="Yeager S."/>
            <person name="Yee E."/>
            <person name="Young G."/>
            <person name="Zainoun J."/>
            <person name="Zembeck L."/>
            <person name="Zimmer A."/>
            <person name="Zody M."/>
            <person name="Lander E."/>
        </authorList>
    </citation>
    <scope>NUCLEOTIDE SEQUENCE [LARGE SCALE GENOMIC DNA]</scope>
</reference>
<proteinExistence type="predicted"/>
<protein>
    <submittedName>
        <fullName evidence="3">Uncharacterized protein</fullName>
    </submittedName>
</protein>
<feature type="signal peptide" evidence="2">
    <location>
        <begin position="1"/>
        <end position="17"/>
    </location>
</feature>
<keyword evidence="1" id="KW-0472">Membrane</keyword>
<keyword evidence="4" id="KW-1185">Reference proteome</keyword>
<evidence type="ECO:0000313" key="3">
    <source>
        <dbReference type="Ensembl" id="ENSCSAVP00000016206.1"/>
    </source>
</evidence>
<keyword evidence="1" id="KW-0812">Transmembrane</keyword>
<reference evidence="3" key="2">
    <citation type="submission" date="2025-08" db="UniProtKB">
        <authorList>
            <consortium name="Ensembl"/>
        </authorList>
    </citation>
    <scope>IDENTIFICATION</scope>
</reference>